<evidence type="ECO:0000313" key="2">
    <source>
        <dbReference type="EMBL" id="PWA53895.1"/>
    </source>
</evidence>
<dbReference type="AlphaFoldDB" id="A0A2U1LY04"/>
<dbReference type="InterPro" id="IPR039869">
    <property type="entry name" value="UBTD1/2"/>
</dbReference>
<proteinExistence type="predicted"/>
<accession>A0A2U1LY04</accession>
<evidence type="ECO:0000259" key="1">
    <source>
        <dbReference type="Pfam" id="PF16455"/>
    </source>
</evidence>
<dbReference type="InterPro" id="IPR038169">
    <property type="entry name" value="DC-UbP/UBTD2_N_sf"/>
</dbReference>
<organism evidence="2 3">
    <name type="scientific">Artemisia annua</name>
    <name type="common">Sweet wormwood</name>
    <dbReference type="NCBI Taxonomy" id="35608"/>
    <lineage>
        <taxon>Eukaryota</taxon>
        <taxon>Viridiplantae</taxon>
        <taxon>Streptophyta</taxon>
        <taxon>Embryophyta</taxon>
        <taxon>Tracheophyta</taxon>
        <taxon>Spermatophyta</taxon>
        <taxon>Magnoliopsida</taxon>
        <taxon>eudicotyledons</taxon>
        <taxon>Gunneridae</taxon>
        <taxon>Pentapetalae</taxon>
        <taxon>asterids</taxon>
        <taxon>campanulids</taxon>
        <taxon>Asterales</taxon>
        <taxon>Asteraceae</taxon>
        <taxon>Asteroideae</taxon>
        <taxon>Anthemideae</taxon>
        <taxon>Artemisiinae</taxon>
        <taxon>Artemisia</taxon>
    </lineage>
</organism>
<keyword evidence="3" id="KW-1185">Reference proteome</keyword>
<dbReference type="Gene3D" id="1.20.225.20">
    <property type="entry name" value="Ub domain-containing protein, DC-UbP/UBTD2, N-terminal domain"/>
    <property type="match status" value="1"/>
</dbReference>
<reference evidence="2 3" key="1">
    <citation type="journal article" date="2018" name="Mol. Plant">
        <title>The genome of Artemisia annua provides insight into the evolution of Asteraceae family and artemisinin biosynthesis.</title>
        <authorList>
            <person name="Shen Q."/>
            <person name="Zhang L."/>
            <person name="Liao Z."/>
            <person name="Wang S."/>
            <person name="Yan T."/>
            <person name="Shi P."/>
            <person name="Liu M."/>
            <person name="Fu X."/>
            <person name="Pan Q."/>
            <person name="Wang Y."/>
            <person name="Lv Z."/>
            <person name="Lu X."/>
            <person name="Zhang F."/>
            <person name="Jiang W."/>
            <person name="Ma Y."/>
            <person name="Chen M."/>
            <person name="Hao X."/>
            <person name="Li L."/>
            <person name="Tang Y."/>
            <person name="Lv G."/>
            <person name="Zhou Y."/>
            <person name="Sun X."/>
            <person name="Brodelius P.E."/>
            <person name="Rose J.K.C."/>
            <person name="Tang K."/>
        </authorList>
    </citation>
    <scope>NUCLEOTIDE SEQUENCE [LARGE SCALE GENOMIC DNA]</scope>
    <source>
        <strain evidence="3">cv. Huhao1</strain>
        <tissue evidence="2">Leaf</tissue>
    </source>
</reference>
<dbReference type="Pfam" id="PF16455">
    <property type="entry name" value="UBD"/>
    <property type="match status" value="1"/>
</dbReference>
<dbReference type="InterPro" id="IPR032752">
    <property type="entry name" value="DC-UbP/UBTD2_N"/>
</dbReference>
<dbReference type="OrthoDB" id="1640476at2759"/>
<name>A0A2U1LY04_ARTAN</name>
<dbReference type="EMBL" id="PKPP01007262">
    <property type="protein sequence ID" value="PWA53895.1"/>
    <property type="molecule type" value="Genomic_DNA"/>
</dbReference>
<comment type="caution">
    <text evidence="2">The sequence shown here is derived from an EMBL/GenBank/DDBJ whole genome shotgun (WGS) entry which is preliminary data.</text>
</comment>
<gene>
    <name evidence="2" type="ORF">CTI12_AA440450</name>
</gene>
<dbReference type="PANTHER" id="PTHR13609">
    <property type="entry name" value="UBIQUITIN DOMAIN CONTAINING 1 PROTEIN-RELATED"/>
    <property type="match status" value="1"/>
</dbReference>
<dbReference type="Proteomes" id="UP000245207">
    <property type="component" value="Unassembled WGS sequence"/>
</dbReference>
<protein>
    <recommendedName>
        <fullName evidence="1">DC-UbP/UBTD2 N-terminal domain-containing protein</fullName>
    </recommendedName>
</protein>
<feature type="domain" description="DC-UbP/UBTD2 N-terminal" evidence="1">
    <location>
        <begin position="23"/>
        <end position="119"/>
    </location>
</feature>
<sequence length="174" mass="19830">MGCAISIDANNDDARTSAYKVDNMVRKPKPWAYGNSPLSLRELQQMRNDFWHNAIRAGGRREIWEALRAATEGNLLNAQKIIEDKNIRLGNQDMSVCYDDNGTRYNLPLFVLSEPTNMEHRVLNHAFATRIMIILHFVSKKKGSVQYKDSLSLSYGLLRVSDTFVIAEDLNVHC</sequence>
<evidence type="ECO:0000313" key="3">
    <source>
        <dbReference type="Proteomes" id="UP000245207"/>
    </source>
</evidence>